<dbReference type="RefSeq" id="WP_171201550.1">
    <property type="nucleotide sequence ID" value="NZ_BAAANP010000022.1"/>
</dbReference>
<dbReference type="Gene3D" id="3.40.50.300">
    <property type="entry name" value="P-loop containing nucleotide triphosphate hydrolases"/>
    <property type="match status" value="1"/>
</dbReference>
<dbReference type="AlphaFoldDB" id="A0A849BLK4"/>
<dbReference type="InterPro" id="IPR037359">
    <property type="entry name" value="NST/OST"/>
</dbReference>
<organism evidence="2 3">
    <name type="scientific">Pseudokineococcus marinus</name>
    <dbReference type="NCBI Taxonomy" id="351215"/>
    <lineage>
        <taxon>Bacteria</taxon>
        <taxon>Bacillati</taxon>
        <taxon>Actinomycetota</taxon>
        <taxon>Actinomycetes</taxon>
        <taxon>Kineosporiales</taxon>
        <taxon>Kineosporiaceae</taxon>
        <taxon>Pseudokineococcus</taxon>
    </lineage>
</organism>
<dbReference type="PANTHER" id="PTHR10605:SF56">
    <property type="entry name" value="BIFUNCTIONAL HEPARAN SULFATE N-DEACETYLASE_N-SULFOTRANSFERASE"/>
    <property type="match status" value="1"/>
</dbReference>
<name>A0A849BLK4_9ACTN</name>
<protein>
    <submittedName>
        <fullName evidence="2">Sulfotransferase</fullName>
    </submittedName>
</protein>
<dbReference type="PANTHER" id="PTHR10605">
    <property type="entry name" value="HEPARAN SULFATE SULFOTRANSFERASE"/>
    <property type="match status" value="1"/>
</dbReference>
<comment type="caution">
    <text evidence="2">The sequence shown here is derived from an EMBL/GenBank/DDBJ whole genome shotgun (WGS) entry which is preliminary data.</text>
</comment>
<evidence type="ECO:0000313" key="3">
    <source>
        <dbReference type="Proteomes" id="UP000555552"/>
    </source>
</evidence>
<dbReference type="SUPFAM" id="SSF52540">
    <property type="entry name" value="P-loop containing nucleoside triphosphate hydrolases"/>
    <property type="match status" value="1"/>
</dbReference>
<reference evidence="2 3" key="1">
    <citation type="submission" date="2020-05" db="EMBL/GenBank/DDBJ databases">
        <title>MicrobeNet Type strains.</title>
        <authorList>
            <person name="Nicholson A.C."/>
        </authorList>
    </citation>
    <scope>NUCLEOTIDE SEQUENCE [LARGE SCALE GENOMIC DNA]</scope>
    <source>
        <strain evidence="2 3">JCM 14547</strain>
    </source>
</reference>
<dbReference type="GO" id="GO:0008146">
    <property type="term" value="F:sulfotransferase activity"/>
    <property type="evidence" value="ECO:0007669"/>
    <property type="project" value="InterPro"/>
</dbReference>
<accession>A0A849BLK4</accession>
<gene>
    <name evidence="2" type="ORF">HLB09_00985</name>
</gene>
<dbReference type="EMBL" id="JABEMA010000005">
    <property type="protein sequence ID" value="NNH21682.1"/>
    <property type="molecule type" value="Genomic_DNA"/>
</dbReference>
<keyword evidence="3" id="KW-1185">Reference proteome</keyword>
<dbReference type="Proteomes" id="UP000555552">
    <property type="component" value="Unassembled WGS sequence"/>
</dbReference>
<dbReference type="InterPro" id="IPR027417">
    <property type="entry name" value="P-loop_NTPase"/>
</dbReference>
<dbReference type="Pfam" id="PF13469">
    <property type="entry name" value="Sulfotransfer_3"/>
    <property type="match status" value="1"/>
</dbReference>
<evidence type="ECO:0000313" key="2">
    <source>
        <dbReference type="EMBL" id="NNH21682.1"/>
    </source>
</evidence>
<sequence>MKVSRSRIEQTARAALLRASDVPRRATASLRLEPDFLIVGAQRCGTTSMFKTLAQHPSVAPPFLRKGVHYFDKNRDRDHLWYRSHFPVAATSRLRRSGARPITGESSPYYMFHPTAAARIADELPQVRLIALLRDPVERAYSSHSHESARGYETESFPRALELEDSRTSGEREAMLADPAYDSFSLQHHAYLARGRYVEQLRRLEGIVGRDRLLVVDSQDFFDSPEGVFPAVCRHLGLAPHEDISFERHNARGRSPMDAGLRRELEEHFAPFDDELASWWGRTPSWRR</sequence>
<proteinExistence type="predicted"/>
<evidence type="ECO:0000256" key="1">
    <source>
        <dbReference type="ARBA" id="ARBA00022679"/>
    </source>
</evidence>
<keyword evidence="1 2" id="KW-0808">Transferase</keyword>